<gene>
    <name evidence="2" type="ORF">FC43_GL000315</name>
</gene>
<proteinExistence type="predicted"/>
<dbReference type="AlphaFoldDB" id="A0A0R1U567"/>
<dbReference type="EMBL" id="AZFK01000077">
    <property type="protein sequence ID" value="KRL88374.1"/>
    <property type="molecule type" value="Genomic_DNA"/>
</dbReference>
<evidence type="ECO:0000313" key="2">
    <source>
        <dbReference type="EMBL" id="KRL88374.1"/>
    </source>
</evidence>
<dbReference type="InterPro" id="IPR007712">
    <property type="entry name" value="RelE/ParE_toxin"/>
</dbReference>
<dbReference type="SUPFAM" id="SSF143011">
    <property type="entry name" value="RelE-like"/>
    <property type="match status" value="1"/>
</dbReference>
<dbReference type="NCBIfam" id="TIGR02385">
    <property type="entry name" value="RelE_StbE"/>
    <property type="match status" value="1"/>
</dbReference>
<evidence type="ECO:0008006" key="4">
    <source>
        <dbReference type="Google" id="ProtNLM"/>
    </source>
</evidence>
<reference evidence="2 3" key="1">
    <citation type="journal article" date="2015" name="Genome Announc.">
        <title>Expanding the biotechnology potential of lactobacilli through comparative genomics of 213 strains and associated genera.</title>
        <authorList>
            <person name="Sun Z."/>
            <person name="Harris H.M."/>
            <person name="McCann A."/>
            <person name="Guo C."/>
            <person name="Argimon S."/>
            <person name="Zhang W."/>
            <person name="Yang X."/>
            <person name="Jeffery I.B."/>
            <person name="Cooney J.C."/>
            <person name="Kagawa T.F."/>
            <person name="Liu W."/>
            <person name="Song Y."/>
            <person name="Salvetti E."/>
            <person name="Wrobel A."/>
            <person name="Rasinkangas P."/>
            <person name="Parkhill J."/>
            <person name="Rea M.C."/>
            <person name="O'Sullivan O."/>
            <person name="Ritari J."/>
            <person name="Douillard F.P."/>
            <person name="Paul Ross R."/>
            <person name="Yang R."/>
            <person name="Briner A.E."/>
            <person name="Felis G.E."/>
            <person name="de Vos W.M."/>
            <person name="Barrangou R."/>
            <person name="Klaenhammer T.R."/>
            <person name="Caufield P.W."/>
            <person name="Cui Y."/>
            <person name="Zhang H."/>
            <person name="O'Toole P.W."/>
        </authorList>
    </citation>
    <scope>NUCLEOTIDE SEQUENCE [LARGE SCALE GENOMIC DNA]</scope>
    <source>
        <strain evidence="2 3">DSM 15946</strain>
    </source>
</reference>
<evidence type="ECO:0000313" key="3">
    <source>
        <dbReference type="Proteomes" id="UP000050816"/>
    </source>
</evidence>
<dbReference type="Gene3D" id="3.30.2310.20">
    <property type="entry name" value="RelE-like"/>
    <property type="match status" value="1"/>
</dbReference>
<name>A0A0R1U567_9LACO</name>
<dbReference type="InterPro" id="IPR035093">
    <property type="entry name" value="RelE/ParE_toxin_dom_sf"/>
</dbReference>
<comment type="caution">
    <text evidence="2">The sequence shown here is derived from an EMBL/GenBank/DDBJ whole genome shotgun (WGS) entry which is preliminary data.</text>
</comment>
<dbReference type="Proteomes" id="UP000050816">
    <property type="component" value="Unassembled WGS sequence"/>
</dbReference>
<accession>A0A0R1U567</accession>
<protein>
    <recommendedName>
        <fullName evidence="4">Addiction module toxin RelE</fullName>
    </recommendedName>
</protein>
<sequence length="106" mass="12795">MTNKNWQVSFDRQFKLDVNRWRKKADNLQAELQEIIDYILEYGEIPTEYNPHELVDPSLPYAGNMDFHLLDGKVDLLIIYTEINKRRVFRFMRLGSHNELFHPKQQ</sequence>
<dbReference type="Pfam" id="PF15738">
    <property type="entry name" value="YafQ_toxin"/>
    <property type="match status" value="1"/>
</dbReference>
<keyword evidence="1" id="KW-1277">Toxin-antitoxin system</keyword>
<evidence type="ECO:0000256" key="1">
    <source>
        <dbReference type="ARBA" id="ARBA00022649"/>
    </source>
</evidence>
<dbReference type="RefSeq" id="WP_019206431.1">
    <property type="nucleotide sequence ID" value="NZ_AZFK01000077.1"/>
</dbReference>
<dbReference type="PATRIC" id="fig|1423760.3.peg.332"/>
<dbReference type="GeneID" id="82934171"/>
<organism evidence="2 3">
    <name type="scientific">Limosilactobacillus ingluviei DSM 15946</name>
    <dbReference type="NCBI Taxonomy" id="1423760"/>
    <lineage>
        <taxon>Bacteria</taxon>
        <taxon>Bacillati</taxon>
        <taxon>Bacillota</taxon>
        <taxon>Bacilli</taxon>
        <taxon>Lactobacillales</taxon>
        <taxon>Lactobacillaceae</taxon>
        <taxon>Limosilactobacillus</taxon>
    </lineage>
</organism>
<dbReference type="InterPro" id="IPR004386">
    <property type="entry name" value="Toxin_YafQ-like"/>
</dbReference>